<dbReference type="EMBL" id="NKHF01000015">
    <property type="protein sequence ID" value="PCK33111.1"/>
    <property type="molecule type" value="Genomic_DNA"/>
</dbReference>
<name>A0A2A5JUZ5_PSEO7</name>
<accession>A0A2A5JUZ5</accession>
<comment type="caution">
    <text evidence="1">The sequence shown here is derived from an EMBL/GenBank/DDBJ whole genome shotgun (WGS) entry which is preliminary data.</text>
</comment>
<protein>
    <submittedName>
        <fullName evidence="1">Uncharacterized protein</fullName>
    </submittedName>
</protein>
<dbReference type="AlphaFoldDB" id="A0A2A5JUZ5"/>
<proteinExistence type="predicted"/>
<dbReference type="Proteomes" id="UP000228621">
    <property type="component" value="Unassembled WGS sequence"/>
</dbReference>
<keyword evidence="2" id="KW-1185">Reference proteome</keyword>
<reference evidence="2" key="1">
    <citation type="journal article" date="2019" name="Genome Announc.">
        <title>Draft Genome Sequence of Pseudoalteromonas piscicida Strain 36Y ROTHPW, an Hypersaline Seawater Isolate from the South Coast of Sonora, Mexico.</title>
        <authorList>
            <person name="Sanchez-Diaz R."/>
            <person name="Molina-Garza Z.J."/>
            <person name="Cruz-Suarez L.E."/>
            <person name="Selvin J."/>
            <person name="Kiran G.S."/>
            <person name="Ibarra-Gamez J.C."/>
            <person name="Gomez-Gil B."/>
            <person name="Galaviz-Silva L."/>
        </authorList>
    </citation>
    <scope>NUCLEOTIDE SEQUENCE [LARGE SCALE GENOMIC DNA]</scope>
    <source>
        <strain evidence="2">36Y_RITHPW</strain>
    </source>
</reference>
<dbReference type="RefSeq" id="WP_099640732.1">
    <property type="nucleotide sequence ID" value="NZ_JAQPZX010000010.1"/>
</dbReference>
<dbReference type="OrthoDB" id="6301939at2"/>
<gene>
    <name evidence="1" type="ORF">CEX98_03440</name>
</gene>
<evidence type="ECO:0000313" key="2">
    <source>
        <dbReference type="Proteomes" id="UP000228621"/>
    </source>
</evidence>
<sequence>MHRQTLIAKVLTCLSTGLSELAQVDLLKASQPQPDLTERAQLTLTPIAERQASELQAKGADKGVTYGPAYNKNLSPNALDRRVMTLQLELALEEADTSALMARLDNLVSAAEASIIKDETPTPWQHCIFDKVSISYSDQVSSMLAKATLTWLFYYQVAYPEEPGIEVKEVYLGPHGGEHRLIAKVPEGEVTP</sequence>
<organism evidence="1 2">
    <name type="scientific">Pseudoalteromonas piscicida</name>
    <dbReference type="NCBI Taxonomy" id="43662"/>
    <lineage>
        <taxon>Bacteria</taxon>
        <taxon>Pseudomonadati</taxon>
        <taxon>Pseudomonadota</taxon>
        <taxon>Gammaproteobacteria</taxon>
        <taxon>Alteromonadales</taxon>
        <taxon>Pseudoalteromonadaceae</taxon>
        <taxon>Pseudoalteromonas</taxon>
    </lineage>
</organism>
<evidence type="ECO:0000313" key="1">
    <source>
        <dbReference type="EMBL" id="PCK33111.1"/>
    </source>
</evidence>